<dbReference type="SUPFAM" id="SSF56954">
    <property type="entry name" value="Outer membrane efflux proteins (OEP)"/>
    <property type="match status" value="1"/>
</dbReference>
<dbReference type="Gene3D" id="2.20.200.10">
    <property type="entry name" value="Outer membrane efflux proteins (OEP)"/>
    <property type="match status" value="1"/>
</dbReference>
<keyword evidence="2" id="KW-1134">Transmembrane beta strand</keyword>
<evidence type="ECO:0000256" key="3">
    <source>
        <dbReference type="SAM" id="MobiDB-lite"/>
    </source>
</evidence>
<protein>
    <submittedName>
        <fullName evidence="4">NodT family RND efflux system outer membrane lipoprotein</fullName>
    </submittedName>
</protein>
<accession>A0A212LB14</accession>
<dbReference type="PANTHER" id="PTHR30203">
    <property type="entry name" value="OUTER MEMBRANE CATION EFFLUX PROTEIN"/>
    <property type="match status" value="1"/>
</dbReference>
<gene>
    <name evidence="4" type="ORF">KL86PLE_130328</name>
</gene>
<feature type="region of interest" description="Disordered" evidence="3">
    <location>
        <begin position="105"/>
        <end position="132"/>
    </location>
</feature>
<dbReference type="AlphaFoldDB" id="A0A212LB14"/>
<dbReference type="Pfam" id="PF02321">
    <property type="entry name" value="OEP"/>
    <property type="match status" value="2"/>
</dbReference>
<evidence type="ECO:0000256" key="1">
    <source>
        <dbReference type="ARBA" id="ARBA00007613"/>
    </source>
</evidence>
<proteinExistence type="inferred from homology"/>
<name>A0A212LB14_9HYPH</name>
<reference evidence="4" key="1">
    <citation type="submission" date="2016-08" db="EMBL/GenBank/DDBJ databases">
        <authorList>
            <person name="Seilhamer J.J."/>
        </authorList>
    </citation>
    <scope>NUCLEOTIDE SEQUENCE</scope>
    <source>
        <strain evidence="4">86</strain>
    </source>
</reference>
<keyword evidence="2" id="KW-0812">Transmembrane</keyword>
<keyword evidence="2 4" id="KW-0449">Lipoprotein</keyword>
<dbReference type="GO" id="GO:0015562">
    <property type="term" value="F:efflux transmembrane transporter activity"/>
    <property type="evidence" value="ECO:0007669"/>
    <property type="project" value="InterPro"/>
</dbReference>
<dbReference type="InterPro" id="IPR010131">
    <property type="entry name" value="MdtP/NodT-like"/>
</dbReference>
<dbReference type="PANTHER" id="PTHR30203:SF25">
    <property type="entry name" value="OUTER MEMBRANE PROTEIN-RELATED"/>
    <property type="match status" value="1"/>
</dbReference>
<feature type="compositionally biased region" description="Polar residues" evidence="3">
    <location>
        <begin position="116"/>
        <end position="130"/>
    </location>
</feature>
<sequence length="496" mass="52340">MALRADTMVNSSTSLRRAAGIFIPLLGLLLSGCAVGPDYMVPRLALPASWSSSGAETPVRPAELARWWERLGDQELNALVEEAVAGNLDVASAKAAVREARASERQTRASLLPSVDGSSSASRQKSQGEVGNQFKGGFDASWELDLFGGNARSAEAARYATQAADEELRATLLTLVGDVASNYVAARGYQARMALARQTAASQRETAELTRKKFEAGSASAVDVSNAEGQAASTEANLPDLTTAYAEAVHRLAVLTGRAPAELDARLNKRGPIPRPRKPVPTGLPADLLVNRPDVREAERQYAQATAKIGVAAANRYPSVSLSGALDTTASKVGDLGKSSSISWSFGPSLSVPIFNGGELAAAQEVAEASRDQYFVAYKAAVLGALEDVENAIVAYRQERVKNTKLAASAQSYRRAAELARSLYESGSSSFLDVLDAERSLYSAEDSLLTSTVAIADNYITLNKALGGGWDGIVDASKPEVVDTNTGPRLRTASTN</sequence>
<comment type="similarity">
    <text evidence="1 2">Belongs to the outer membrane factor (OMF) (TC 1.B.17) family.</text>
</comment>
<evidence type="ECO:0000313" key="4">
    <source>
        <dbReference type="EMBL" id="SCM74725.1"/>
    </source>
</evidence>
<keyword evidence="2" id="KW-0472">Membrane</keyword>
<evidence type="ECO:0000256" key="2">
    <source>
        <dbReference type="RuleBase" id="RU362097"/>
    </source>
</evidence>
<dbReference type="GO" id="GO:0005886">
    <property type="term" value="C:plasma membrane"/>
    <property type="evidence" value="ECO:0007669"/>
    <property type="project" value="UniProtKB-SubCell"/>
</dbReference>
<organism evidence="4">
    <name type="scientific">uncultured Pleomorphomonas sp</name>
    <dbReference type="NCBI Taxonomy" id="442121"/>
    <lineage>
        <taxon>Bacteria</taxon>
        <taxon>Pseudomonadati</taxon>
        <taxon>Pseudomonadota</taxon>
        <taxon>Alphaproteobacteria</taxon>
        <taxon>Hyphomicrobiales</taxon>
        <taxon>Pleomorphomonadaceae</taxon>
        <taxon>Pleomorphomonas</taxon>
        <taxon>environmental samples</taxon>
    </lineage>
</organism>
<dbReference type="Gene3D" id="1.20.1600.10">
    <property type="entry name" value="Outer membrane efflux proteins (OEP)"/>
    <property type="match status" value="1"/>
</dbReference>
<dbReference type="NCBIfam" id="TIGR01845">
    <property type="entry name" value="outer_NodT"/>
    <property type="match status" value="1"/>
</dbReference>
<comment type="subcellular location">
    <subcellularLocation>
        <location evidence="2">Cell membrane</location>
        <topology evidence="2">Lipid-anchor</topology>
    </subcellularLocation>
</comment>
<dbReference type="PROSITE" id="PS51257">
    <property type="entry name" value="PROKAR_LIPOPROTEIN"/>
    <property type="match status" value="1"/>
</dbReference>
<dbReference type="EMBL" id="FMJD01000005">
    <property type="protein sequence ID" value="SCM74725.1"/>
    <property type="molecule type" value="Genomic_DNA"/>
</dbReference>
<keyword evidence="2" id="KW-0564">Palmitate</keyword>
<dbReference type="InterPro" id="IPR003423">
    <property type="entry name" value="OMP_efflux"/>
</dbReference>